<keyword evidence="4" id="KW-1185">Reference proteome</keyword>
<evidence type="ECO:0000256" key="2">
    <source>
        <dbReference type="SAM" id="Phobius"/>
    </source>
</evidence>
<gene>
    <name evidence="3" type="ORF">ACFPGP_19595</name>
</gene>
<comment type="caution">
    <text evidence="3">The sequence shown here is derived from an EMBL/GenBank/DDBJ whole genome shotgun (WGS) entry which is preliminary data.</text>
</comment>
<protein>
    <submittedName>
        <fullName evidence="3">Trp biosynthesis-associated membrane protein</fullName>
    </submittedName>
</protein>
<evidence type="ECO:0000256" key="1">
    <source>
        <dbReference type="SAM" id="MobiDB-lite"/>
    </source>
</evidence>
<evidence type="ECO:0000313" key="4">
    <source>
        <dbReference type="Proteomes" id="UP001596087"/>
    </source>
</evidence>
<feature type="transmembrane region" description="Helical" evidence="2">
    <location>
        <begin position="60"/>
        <end position="78"/>
    </location>
</feature>
<accession>A0ABW0BND7</accession>
<dbReference type="EMBL" id="JBHSKD010000027">
    <property type="protein sequence ID" value="MFC5178895.1"/>
    <property type="molecule type" value="Genomic_DNA"/>
</dbReference>
<feature type="region of interest" description="Disordered" evidence="1">
    <location>
        <begin position="170"/>
        <end position="205"/>
    </location>
</feature>
<reference evidence="4" key="1">
    <citation type="journal article" date="2019" name="Int. J. Syst. Evol. Microbiol.">
        <title>The Global Catalogue of Microorganisms (GCM) 10K type strain sequencing project: providing services to taxonomists for standard genome sequencing and annotation.</title>
        <authorList>
            <consortium name="The Broad Institute Genomics Platform"/>
            <consortium name="The Broad Institute Genome Sequencing Center for Infectious Disease"/>
            <person name="Wu L."/>
            <person name="Ma J."/>
        </authorList>
    </citation>
    <scope>NUCLEOTIDE SEQUENCE [LARGE SCALE GENOMIC DNA]</scope>
    <source>
        <strain evidence="4">DFY41</strain>
    </source>
</reference>
<feature type="compositionally biased region" description="Basic and acidic residues" evidence="1">
    <location>
        <begin position="190"/>
        <end position="205"/>
    </location>
</feature>
<proteinExistence type="predicted"/>
<evidence type="ECO:0000313" key="3">
    <source>
        <dbReference type="EMBL" id="MFC5178895.1"/>
    </source>
</evidence>
<name>A0ABW0BND7_9ACTN</name>
<feature type="transmembrane region" description="Helical" evidence="2">
    <location>
        <begin position="135"/>
        <end position="157"/>
    </location>
</feature>
<keyword evidence="2" id="KW-0812">Transmembrane</keyword>
<keyword evidence="2" id="KW-1133">Transmembrane helix</keyword>
<keyword evidence="2" id="KW-0472">Membrane</keyword>
<dbReference type="RefSeq" id="WP_378592665.1">
    <property type="nucleotide sequence ID" value="NZ_JBHSKD010000027.1"/>
</dbReference>
<dbReference type="Proteomes" id="UP001596087">
    <property type="component" value="Unassembled WGS sequence"/>
</dbReference>
<feature type="transmembrane region" description="Helical" evidence="2">
    <location>
        <begin position="85"/>
        <end position="108"/>
    </location>
</feature>
<sequence>MAEQPARRRTFGPVLALGLASGVLAAVAGTKPWVAAGGATTQTLPGMPTVGDPGAGEMPVAFALALVVLACWGVVLVTRGRFRRAVAVLGAVAAAGLVAAVVVAWTTLPDQLRDSLEAASALGDPGADVVSRTGWYAAAVVGAVGSLVATVLAVRLVPGWPEMGSRYDAPTGSTVAAPPPEDASSLDLWKAIDEGHDPTEHPVDD</sequence>
<organism evidence="3 4">
    <name type="scientific">Nocardioides taihuensis</name>
    <dbReference type="NCBI Taxonomy" id="1835606"/>
    <lineage>
        <taxon>Bacteria</taxon>
        <taxon>Bacillati</taxon>
        <taxon>Actinomycetota</taxon>
        <taxon>Actinomycetes</taxon>
        <taxon>Propionibacteriales</taxon>
        <taxon>Nocardioidaceae</taxon>
        <taxon>Nocardioides</taxon>
    </lineage>
</organism>
<dbReference type="InterPro" id="IPR019051">
    <property type="entry name" value="Trp_biosyn_TM_oprn/chp"/>
</dbReference>
<dbReference type="Pfam" id="PF09534">
    <property type="entry name" value="Trp_oprn_chp"/>
    <property type="match status" value="1"/>
</dbReference>